<dbReference type="KEGG" id="sfi:SFUL_2755"/>
<organism evidence="2 3">
    <name type="scientific">Streptomyces microflavus DSM 40593</name>
    <dbReference type="NCBI Taxonomy" id="1303692"/>
    <lineage>
        <taxon>Bacteria</taxon>
        <taxon>Bacillati</taxon>
        <taxon>Actinomycetota</taxon>
        <taxon>Actinomycetes</taxon>
        <taxon>Kitasatosporales</taxon>
        <taxon>Streptomycetaceae</taxon>
        <taxon>Streptomyces</taxon>
    </lineage>
</organism>
<feature type="domain" description="Putative restriction endonuclease" evidence="1">
    <location>
        <begin position="25"/>
        <end position="178"/>
    </location>
</feature>
<protein>
    <submittedName>
        <fullName evidence="2">Uma2 domain containing protein</fullName>
    </submittedName>
</protein>
<evidence type="ECO:0000313" key="3">
    <source>
        <dbReference type="Proteomes" id="UP000013304"/>
    </source>
</evidence>
<sequence>MGGTVTTALSSRWPVPPLDGYTVDDLFTLPDLPPHTQLIDGSLVFVSPQRLFHSTVIDLLVTGLRSTAPAEMKVRRQMTVVLDRRNGSEPDVSVVRAEAVTGPDVNRYQAADILLAVEVVSPDSEARDHGTKPHRYAAAGIPHFWLVEMTGTDQHPVVRVYELDPVTKAYALTGIHHDRLKTGVPFPVDIDISADALKEL</sequence>
<evidence type="ECO:0000313" key="2">
    <source>
        <dbReference type="EMBL" id="AGK77697.1"/>
    </source>
</evidence>
<name>N0CXK4_STRMI</name>
<dbReference type="PANTHER" id="PTHR35400">
    <property type="entry name" value="SLR1083 PROTEIN"/>
    <property type="match status" value="1"/>
</dbReference>
<dbReference type="SUPFAM" id="SSF52980">
    <property type="entry name" value="Restriction endonuclease-like"/>
    <property type="match status" value="1"/>
</dbReference>
<dbReference type="Pfam" id="PF05685">
    <property type="entry name" value="Uma2"/>
    <property type="match status" value="1"/>
</dbReference>
<dbReference type="OrthoDB" id="5524117at2"/>
<dbReference type="eggNOG" id="COG4636">
    <property type="taxonomic scope" value="Bacteria"/>
</dbReference>
<dbReference type="HOGENOM" id="CLU_076312_4_0_11"/>
<dbReference type="PANTHER" id="PTHR35400:SF3">
    <property type="entry name" value="SLL1072 PROTEIN"/>
    <property type="match status" value="1"/>
</dbReference>
<dbReference type="PATRIC" id="fig|1303692.3.peg.2772"/>
<accession>N0CXK4</accession>
<gene>
    <name evidence="2" type="ORF">SFUL_2755</name>
</gene>
<dbReference type="EMBL" id="CP005080">
    <property type="protein sequence ID" value="AGK77697.1"/>
    <property type="molecule type" value="Genomic_DNA"/>
</dbReference>
<dbReference type="AlphaFoldDB" id="N0CXK4"/>
<proteinExistence type="predicted"/>
<dbReference type="InterPro" id="IPR012296">
    <property type="entry name" value="Nuclease_put_TT1808"/>
</dbReference>
<reference evidence="2 3" key="1">
    <citation type="submission" date="2013-04" db="EMBL/GenBank/DDBJ databases">
        <title>Complete genome sequence of Streptomyces fulvissimus.</title>
        <authorList>
            <person name="Myronovskyi M."/>
            <person name="Tokovenko B."/>
            <person name="Manderscheid N."/>
            <person name="Petzke L."/>
            <person name="Luzhetskyy A."/>
        </authorList>
    </citation>
    <scope>NUCLEOTIDE SEQUENCE [LARGE SCALE GENOMIC DNA]</scope>
    <source>
        <strain evidence="2 3">DSM 40593</strain>
    </source>
</reference>
<dbReference type="Proteomes" id="UP000013304">
    <property type="component" value="Chromosome"/>
</dbReference>
<evidence type="ECO:0000259" key="1">
    <source>
        <dbReference type="Pfam" id="PF05685"/>
    </source>
</evidence>
<dbReference type="Gene3D" id="3.90.1570.10">
    <property type="entry name" value="tt1808, chain A"/>
    <property type="match status" value="1"/>
</dbReference>
<dbReference type="CDD" id="cd06260">
    <property type="entry name" value="DUF820-like"/>
    <property type="match status" value="1"/>
</dbReference>
<dbReference type="RefSeq" id="WP_015609060.1">
    <property type="nucleotide sequence ID" value="NC_021177.1"/>
</dbReference>
<dbReference type="InterPro" id="IPR008538">
    <property type="entry name" value="Uma2"/>
</dbReference>
<dbReference type="InterPro" id="IPR011335">
    <property type="entry name" value="Restrct_endonuc-II-like"/>
</dbReference>